<dbReference type="Proteomes" id="UP001176941">
    <property type="component" value="Unassembled WGS sequence"/>
</dbReference>
<keyword evidence="2" id="KW-1185">Reference proteome</keyword>
<comment type="caution">
    <text evidence="1">The sequence shown here is derived from an EMBL/GenBank/DDBJ whole genome shotgun (WGS) entry which is preliminary data.</text>
</comment>
<evidence type="ECO:0000313" key="1">
    <source>
        <dbReference type="EMBL" id="CAI9149513.1"/>
    </source>
</evidence>
<accession>A0ABN8XJD9</accession>
<dbReference type="EMBL" id="CATKSN020000352">
    <property type="protein sequence ID" value="CAI9149513.1"/>
    <property type="molecule type" value="Genomic_DNA"/>
</dbReference>
<organism evidence="1 2">
    <name type="scientific">Rangifer tarandus platyrhynchus</name>
    <name type="common">Svalbard reindeer</name>
    <dbReference type="NCBI Taxonomy" id="3082113"/>
    <lineage>
        <taxon>Eukaryota</taxon>
        <taxon>Metazoa</taxon>
        <taxon>Chordata</taxon>
        <taxon>Craniata</taxon>
        <taxon>Vertebrata</taxon>
        <taxon>Euteleostomi</taxon>
        <taxon>Mammalia</taxon>
        <taxon>Eutheria</taxon>
        <taxon>Laurasiatheria</taxon>
        <taxon>Artiodactyla</taxon>
        <taxon>Ruminantia</taxon>
        <taxon>Pecora</taxon>
        <taxon>Cervidae</taxon>
        <taxon>Odocoileinae</taxon>
        <taxon>Rangifer</taxon>
    </lineage>
</organism>
<name>A0ABN8XJD9_RANTA</name>
<gene>
    <name evidence="1" type="ORF">MRATA1EN1_LOCUS31131</name>
</gene>
<protein>
    <submittedName>
        <fullName evidence="1">Uncharacterized protein</fullName>
    </submittedName>
</protein>
<sequence length="134" mass="14965">MRGTGRDCSCFQRSRLTDLRCVGDRWRSDDACRARSHRLCLEHTSRGNCARGVARQLNMNEGASMLELGRDKTALASNYMWRCSVQLARGALACVAHASVHCRISGGQREIGRETMATDISKMPHRASLRIARD</sequence>
<reference evidence="1" key="1">
    <citation type="submission" date="2023-04" db="EMBL/GenBank/DDBJ databases">
        <authorList>
            <consortium name="ELIXIR-Norway"/>
        </authorList>
    </citation>
    <scope>NUCLEOTIDE SEQUENCE [LARGE SCALE GENOMIC DNA]</scope>
</reference>
<proteinExistence type="predicted"/>
<evidence type="ECO:0000313" key="2">
    <source>
        <dbReference type="Proteomes" id="UP001176941"/>
    </source>
</evidence>